<dbReference type="PANTHER" id="PTHR46067">
    <property type="entry name" value="ACYL-COA N-ACYLTRANSFERASES (NAT) SUPERFAMILY PROTEIN"/>
    <property type="match status" value="1"/>
</dbReference>
<keyword evidence="3" id="KW-1185">Reference proteome</keyword>
<organism evidence="2 3">
    <name type="scientific">Papaver nudicaule</name>
    <name type="common">Iceland poppy</name>
    <dbReference type="NCBI Taxonomy" id="74823"/>
    <lineage>
        <taxon>Eukaryota</taxon>
        <taxon>Viridiplantae</taxon>
        <taxon>Streptophyta</taxon>
        <taxon>Embryophyta</taxon>
        <taxon>Tracheophyta</taxon>
        <taxon>Spermatophyta</taxon>
        <taxon>Magnoliopsida</taxon>
        <taxon>Ranunculales</taxon>
        <taxon>Papaveraceae</taxon>
        <taxon>Papaveroideae</taxon>
        <taxon>Papaver</taxon>
    </lineage>
</organism>
<evidence type="ECO:0000313" key="3">
    <source>
        <dbReference type="Proteomes" id="UP001177140"/>
    </source>
</evidence>
<comment type="caution">
    <text evidence="2">The sequence shown here is derived from an EMBL/GenBank/DDBJ whole genome shotgun (WGS) entry which is preliminary data.</text>
</comment>
<dbReference type="InterPro" id="IPR016181">
    <property type="entry name" value="Acyl_CoA_acyltransferase"/>
</dbReference>
<reference evidence="2" key="1">
    <citation type="submission" date="2022-03" db="EMBL/GenBank/DDBJ databases">
        <title>A functionally conserved STORR gene fusion in Papaver species that diverged 16.8 million years ago.</title>
        <authorList>
            <person name="Catania T."/>
        </authorList>
    </citation>
    <scope>NUCLEOTIDE SEQUENCE</scope>
    <source>
        <strain evidence="2">S-191538</strain>
    </source>
</reference>
<dbReference type="InterPro" id="IPR000182">
    <property type="entry name" value="GNAT_dom"/>
</dbReference>
<protein>
    <recommendedName>
        <fullName evidence="1">N-acetyltransferase domain-containing protein</fullName>
    </recommendedName>
</protein>
<dbReference type="PROSITE" id="PS51186">
    <property type="entry name" value="GNAT"/>
    <property type="match status" value="1"/>
</dbReference>
<evidence type="ECO:0000313" key="2">
    <source>
        <dbReference type="EMBL" id="MCL7043922.1"/>
    </source>
</evidence>
<gene>
    <name evidence="2" type="ORF">MKW94_005098</name>
</gene>
<dbReference type="SUPFAM" id="SSF55729">
    <property type="entry name" value="Acyl-CoA N-acyltransferases (Nat)"/>
    <property type="match status" value="1"/>
</dbReference>
<dbReference type="Gene3D" id="3.40.630.30">
    <property type="match status" value="1"/>
</dbReference>
<dbReference type="EMBL" id="JAJJMA010252038">
    <property type="protein sequence ID" value="MCL7043922.1"/>
    <property type="molecule type" value="Genomic_DNA"/>
</dbReference>
<sequence>MDPSRITIRPFKLSDIDDVMIWGSDEKVVQYTKLHPFISKEDGLKFLKEEAIANPCRRSICIDDHSIGMITTYPIESSDEHVHDRFIGYTIATQYWGQGIMTTALNLALNTWVLKEYPEMEKLHGFVVPENKASARVLEKVGFVKEGLIKNHSVLKGVTLDVVSYCFTCTTKSVLES</sequence>
<accession>A0AA41VMC0</accession>
<dbReference type="PANTHER" id="PTHR46067:SF16">
    <property type="entry name" value="N-ACETYLTRANSFERASE DOMAIN-CONTAINING PROTEIN"/>
    <property type="match status" value="1"/>
</dbReference>
<evidence type="ECO:0000259" key="1">
    <source>
        <dbReference type="PROSITE" id="PS51186"/>
    </source>
</evidence>
<dbReference type="AlphaFoldDB" id="A0AA41VMC0"/>
<dbReference type="GO" id="GO:0016747">
    <property type="term" value="F:acyltransferase activity, transferring groups other than amino-acyl groups"/>
    <property type="evidence" value="ECO:0007669"/>
    <property type="project" value="InterPro"/>
</dbReference>
<dbReference type="Pfam" id="PF13302">
    <property type="entry name" value="Acetyltransf_3"/>
    <property type="match status" value="1"/>
</dbReference>
<feature type="domain" description="N-acetyltransferase" evidence="1">
    <location>
        <begin position="6"/>
        <end position="161"/>
    </location>
</feature>
<proteinExistence type="predicted"/>
<name>A0AA41VMC0_PAPNU</name>
<dbReference type="Proteomes" id="UP001177140">
    <property type="component" value="Unassembled WGS sequence"/>
</dbReference>